<name>A0AAV5G7D5_CORAM</name>
<keyword evidence="2" id="KW-0732">Signal</keyword>
<dbReference type="PROSITE" id="PS50983">
    <property type="entry name" value="FE_B12_PBP"/>
    <property type="match status" value="1"/>
</dbReference>
<feature type="chain" id="PRO_5043876299" evidence="2">
    <location>
        <begin position="18"/>
        <end position="314"/>
    </location>
</feature>
<evidence type="ECO:0000259" key="3">
    <source>
        <dbReference type="PROSITE" id="PS50983"/>
    </source>
</evidence>
<dbReference type="Proteomes" id="UP001054925">
    <property type="component" value="Unassembled WGS sequence"/>
</dbReference>
<dbReference type="AlphaFoldDB" id="A0AAV5G7D5"/>
<dbReference type="PANTHER" id="PTHR30535">
    <property type="entry name" value="VITAMIN B12-BINDING PROTEIN"/>
    <property type="match status" value="1"/>
</dbReference>
<dbReference type="InterPro" id="IPR002491">
    <property type="entry name" value="ABC_transptr_periplasmic_BD"/>
</dbReference>
<comment type="caution">
    <text evidence="4">The sequence shown here is derived from an EMBL/GenBank/DDBJ whole genome shotgun (WGS) entry which is preliminary data.</text>
</comment>
<dbReference type="Gene3D" id="3.40.50.1980">
    <property type="entry name" value="Nitrogenase molybdenum iron protein domain"/>
    <property type="match status" value="2"/>
</dbReference>
<gene>
    <name evidence="4" type="ORF">CAT723_17050</name>
</gene>
<sequence length="314" mass="33627">MKRSLIALALLGSLAVAGCTAQQQPSSEATGDHYTVENCGNTWGFDTVPQRVVVQDVSAVQTLAELGVLDSVVAKAGYFPDTYFDDETFQQVDAIPTLTDRLGEAGHLEITKEAVLAQEPDLIVGFSPTVRDTTVNNIPIINEPGFCGEVHDASFNDVYEHIDLYADIFQEQERSEEYKAELKSRIDALDANAGQGRSVAVLYPAVKGSTVYAYGTDSMSNAVVSAVGLDNVFGKESERVFEISAEQLAAANPDVIVLLNSGEDDLESYVTSLPGATSITAVQDEKIIPLELAFAEPPTPFAVDGAESLEQALK</sequence>
<evidence type="ECO:0000256" key="1">
    <source>
        <dbReference type="ARBA" id="ARBA00008814"/>
    </source>
</evidence>
<dbReference type="PANTHER" id="PTHR30535:SF7">
    <property type="entry name" value="IRON(III) DICITRATE-BINDING PROTEIN"/>
    <property type="match status" value="1"/>
</dbReference>
<dbReference type="InterPro" id="IPR050902">
    <property type="entry name" value="ABC_Transporter_SBP"/>
</dbReference>
<dbReference type="Pfam" id="PF01497">
    <property type="entry name" value="Peripla_BP_2"/>
    <property type="match status" value="1"/>
</dbReference>
<dbReference type="PROSITE" id="PS51257">
    <property type="entry name" value="PROKAR_LIPOPROTEIN"/>
    <property type="match status" value="1"/>
</dbReference>
<protein>
    <submittedName>
        <fullName evidence="4">ABC transporter substrate-binding protein</fullName>
    </submittedName>
</protein>
<evidence type="ECO:0000256" key="2">
    <source>
        <dbReference type="SAM" id="SignalP"/>
    </source>
</evidence>
<dbReference type="EMBL" id="BQKK01000003">
    <property type="protein sequence ID" value="GJN43226.1"/>
    <property type="molecule type" value="Genomic_DNA"/>
</dbReference>
<accession>A0AAV5G7D5</accession>
<comment type="similarity">
    <text evidence="1">Belongs to the bacterial solute-binding protein 8 family.</text>
</comment>
<organism evidence="4 5">
    <name type="scientific">Corynebacterium ammoniagenes</name>
    <name type="common">Brevibacterium ammoniagenes</name>
    <dbReference type="NCBI Taxonomy" id="1697"/>
    <lineage>
        <taxon>Bacteria</taxon>
        <taxon>Bacillati</taxon>
        <taxon>Actinomycetota</taxon>
        <taxon>Actinomycetes</taxon>
        <taxon>Mycobacteriales</taxon>
        <taxon>Corynebacteriaceae</taxon>
        <taxon>Corynebacterium</taxon>
    </lineage>
</organism>
<feature type="signal peptide" evidence="2">
    <location>
        <begin position="1"/>
        <end position="17"/>
    </location>
</feature>
<evidence type="ECO:0000313" key="4">
    <source>
        <dbReference type="EMBL" id="GJN43226.1"/>
    </source>
</evidence>
<proteinExistence type="inferred from homology"/>
<feature type="domain" description="Fe/B12 periplasmic-binding" evidence="3">
    <location>
        <begin position="51"/>
        <end position="314"/>
    </location>
</feature>
<reference evidence="4" key="1">
    <citation type="submission" date="2021-12" db="EMBL/GenBank/DDBJ databases">
        <title>Draft genome sequence of Corynebacterium ammoniagenes strain T-723.</title>
        <authorList>
            <person name="Matsuzawa M."/>
            <person name="Hiratani M."/>
            <person name="Abe I."/>
            <person name="Tsuji Y."/>
            <person name="Nakamura J."/>
        </authorList>
    </citation>
    <scope>NUCLEOTIDE SEQUENCE</scope>
    <source>
        <strain evidence="4">T-723</strain>
    </source>
</reference>
<dbReference type="SUPFAM" id="SSF53807">
    <property type="entry name" value="Helical backbone' metal receptor"/>
    <property type="match status" value="1"/>
</dbReference>
<evidence type="ECO:0000313" key="5">
    <source>
        <dbReference type="Proteomes" id="UP001054925"/>
    </source>
</evidence>
<dbReference type="RefSeq" id="WP_003847875.1">
    <property type="nucleotide sequence ID" value="NZ_BQKK01000003.1"/>
</dbReference>